<evidence type="ECO:0000313" key="8">
    <source>
        <dbReference type="EMBL" id="MDQ7248635.1"/>
    </source>
</evidence>
<dbReference type="SUPFAM" id="SSF50630">
    <property type="entry name" value="Acid proteases"/>
    <property type="match status" value="1"/>
</dbReference>
<keyword evidence="4" id="KW-0064">Aspartyl protease</keyword>
<gene>
    <name evidence="8" type="ORF">Q8A70_13195</name>
</gene>
<evidence type="ECO:0000256" key="6">
    <source>
        <dbReference type="ARBA" id="ARBA00023145"/>
    </source>
</evidence>
<evidence type="ECO:0000256" key="2">
    <source>
        <dbReference type="ARBA" id="ARBA00022670"/>
    </source>
</evidence>
<evidence type="ECO:0000256" key="4">
    <source>
        <dbReference type="ARBA" id="ARBA00022750"/>
    </source>
</evidence>
<organism evidence="8 9">
    <name type="scientific">Dongia sedimenti</name>
    <dbReference type="NCBI Taxonomy" id="3064282"/>
    <lineage>
        <taxon>Bacteria</taxon>
        <taxon>Pseudomonadati</taxon>
        <taxon>Pseudomonadota</taxon>
        <taxon>Alphaproteobacteria</taxon>
        <taxon>Rhodospirillales</taxon>
        <taxon>Dongiaceae</taxon>
        <taxon>Dongia</taxon>
    </lineage>
</organism>
<evidence type="ECO:0000256" key="5">
    <source>
        <dbReference type="ARBA" id="ARBA00022801"/>
    </source>
</evidence>
<dbReference type="InterPro" id="IPR021109">
    <property type="entry name" value="Peptidase_aspartic_dom_sf"/>
</dbReference>
<dbReference type="CDD" id="cd05471">
    <property type="entry name" value="pepsin_like"/>
    <property type="match status" value="1"/>
</dbReference>
<dbReference type="PANTHER" id="PTHR47965">
    <property type="entry name" value="ASPARTYL PROTEASE-RELATED"/>
    <property type="match status" value="1"/>
</dbReference>
<keyword evidence="5" id="KW-0378">Hydrolase</keyword>
<dbReference type="InterPro" id="IPR001461">
    <property type="entry name" value="Aspartic_peptidase_A1"/>
</dbReference>
<keyword evidence="3" id="KW-0732">Signal</keyword>
<evidence type="ECO:0000313" key="9">
    <source>
        <dbReference type="Proteomes" id="UP001230156"/>
    </source>
</evidence>
<comment type="similarity">
    <text evidence="1">Belongs to the peptidase A1 family.</text>
</comment>
<name>A0ABU0YLN4_9PROT</name>
<keyword evidence="2" id="KW-0645">Protease</keyword>
<dbReference type="Proteomes" id="UP001230156">
    <property type="component" value="Unassembled WGS sequence"/>
</dbReference>
<dbReference type="RefSeq" id="WP_379956110.1">
    <property type="nucleotide sequence ID" value="NZ_JAUYVI010000004.1"/>
</dbReference>
<evidence type="ECO:0000256" key="1">
    <source>
        <dbReference type="ARBA" id="ARBA00007447"/>
    </source>
</evidence>
<evidence type="ECO:0000259" key="7">
    <source>
        <dbReference type="PROSITE" id="PS51767"/>
    </source>
</evidence>
<sequence length="381" mass="41637">MTRVARIPITNVYADGAYTGRILVGRALNPMNVLLDSGSAVFALDGRKYRPDKAAGDRTTRFAQYMSYSDGSHWAGGVIKTTVAVGRPGKLISADTINVALATEQTKDMFGATDGILGLAYAPLDEAWEMPKDTIANAYSSTRIRGGRYTQITPYLRHLDQLNVVSDIFAFYTMRSCIHRGGKNPADDPLNQGWMVLGGGEDCRDFYSGKFQTAKVLAEQWYNTNLKAIIVGDTDPLAVHQLPPAGYPSNSIVDSGTTSIDLGPQLLKAVISRFRPAQRALMQAALARKKLCVAMADLNLRKWPDLTFILQGLQKTDVVLKVRPQDYWQVNAPKPGLAQLALTQGEPGFAILGLPLMNGYFTIFDGEADNDRGVVKFAPRT</sequence>
<dbReference type="Gene3D" id="2.40.70.10">
    <property type="entry name" value="Acid Proteases"/>
    <property type="match status" value="2"/>
</dbReference>
<dbReference type="Pfam" id="PF00026">
    <property type="entry name" value="Asp"/>
    <property type="match status" value="1"/>
</dbReference>
<proteinExistence type="inferred from homology"/>
<keyword evidence="6" id="KW-0865">Zymogen</keyword>
<protein>
    <submittedName>
        <fullName evidence="8">Pepsin-like aspartic protease</fullName>
    </submittedName>
</protein>
<dbReference type="PANTHER" id="PTHR47965:SF12">
    <property type="entry name" value="ASPARTIC PROTEINASE 3-RELATED"/>
    <property type="match status" value="1"/>
</dbReference>
<feature type="domain" description="Peptidase A1" evidence="7">
    <location>
        <begin position="18"/>
        <end position="378"/>
    </location>
</feature>
<keyword evidence="9" id="KW-1185">Reference proteome</keyword>
<evidence type="ECO:0000256" key="3">
    <source>
        <dbReference type="ARBA" id="ARBA00022729"/>
    </source>
</evidence>
<dbReference type="PROSITE" id="PS51767">
    <property type="entry name" value="PEPTIDASE_A1"/>
    <property type="match status" value="1"/>
</dbReference>
<accession>A0ABU0YLN4</accession>
<dbReference type="InterPro" id="IPR034164">
    <property type="entry name" value="Pepsin-like_dom"/>
</dbReference>
<dbReference type="InterPro" id="IPR033121">
    <property type="entry name" value="PEPTIDASE_A1"/>
</dbReference>
<reference evidence="9" key="1">
    <citation type="submission" date="2023-08" db="EMBL/GenBank/DDBJ databases">
        <title>Rhodospirillaceae gen. nov., a novel taxon isolated from the Yangtze River Yuezi River estuary sludge.</title>
        <authorList>
            <person name="Ruan L."/>
        </authorList>
    </citation>
    <scope>NUCLEOTIDE SEQUENCE [LARGE SCALE GENOMIC DNA]</scope>
    <source>
        <strain evidence="9">R-7</strain>
    </source>
</reference>
<dbReference type="EMBL" id="JAUYVI010000004">
    <property type="protein sequence ID" value="MDQ7248635.1"/>
    <property type="molecule type" value="Genomic_DNA"/>
</dbReference>
<comment type="caution">
    <text evidence="8">The sequence shown here is derived from an EMBL/GenBank/DDBJ whole genome shotgun (WGS) entry which is preliminary data.</text>
</comment>